<comment type="caution">
    <text evidence="2">The sequence shown here is derived from an EMBL/GenBank/DDBJ whole genome shotgun (WGS) entry which is preliminary data.</text>
</comment>
<proteinExistence type="predicted"/>
<feature type="region of interest" description="Disordered" evidence="1">
    <location>
        <begin position="886"/>
        <end position="1074"/>
    </location>
</feature>
<reference evidence="2 3" key="1">
    <citation type="submission" date="2024-02" db="EMBL/GenBank/DDBJ databases">
        <title>De novo assembly and annotation of 12 fungi associated with fruit tree decline syndrome in Ontario, Canada.</title>
        <authorList>
            <person name="Sulman M."/>
            <person name="Ellouze W."/>
            <person name="Ilyukhin E."/>
        </authorList>
    </citation>
    <scope>NUCLEOTIDE SEQUENCE [LARGE SCALE GENOMIC DNA]</scope>
    <source>
        <strain evidence="2 3">M11/M66-122</strain>
    </source>
</reference>
<feature type="region of interest" description="Disordered" evidence="1">
    <location>
        <begin position="848"/>
        <end position="870"/>
    </location>
</feature>
<feature type="compositionally biased region" description="Polar residues" evidence="1">
    <location>
        <begin position="426"/>
        <end position="435"/>
    </location>
</feature>
<feature type="compositionally biased region" description="Polar residues" evidence="1">
    <location>
        <begin position="16"/>
        <end position="45"/>
    </location>
</feature>
<protein>
    <submittedName>
        <fullName evidence="2">Uncharacterized protein</fullName>
    </submittedName>
</protein>
<feature type="compositionally biased region" description="Basic and acidic residues" evidence="1">
    <location>
        <begin position="909"/>
        <end position="923"/>
    </location>
</feature>
<dbReference type="EMBL" id="JAKJXP020000050">
    <property type="protein sequence ID" value="KAK7751395.1"/>
    <property type="molecule type" value="Genomic_DNA"/>
</dbReference>
<evidence type="ECO:0000313" key="3">
    <source>
        <dbReference type="Proteomes" id="UP001320420"/>
    </source>
</evidence>
<feature type="compositionally biased region" description="Basic and acidic residues" evidence="1">
    <location>
        <begin position="585"/>
        <end position="613"/>
    </location>
</feature>
<feature type="compositionally biased region" description="Pro residues" evidence="1">
    <location>
        <begin position="772"/>
        <end position="781"/>
    </location>
</feature>
<feature type="compositionally biased region" description="Basic and acidic residues" evidence="1">
    <location>
        <begin position="620"/>
        <end position="635"/>
    </location>
</feature>
<feature type="compositionally biased region" description="Polar residues" evidence="1">
    <location>
        <begin position="677"/>
        <end position="691"/>
    </location>
</feature>
<feature type="compositionally biased region" description="Low complexity" evidence="1">
    <location>
        <begin position="1033"/>
        <end position="1055"/>
    </location>
</feature>
<feature type="compositionally biased region" description="Polar residues" evidence="1">
    <location>
        <begin position="707"/>
        <end position="728"/>
    </location>
</feature>
<feature type="compositionally biased region" description="Polar residues" evidence="1">
    <location>
        <begin position="64"/>
        <end position="74"/>
    </location>
</feature>
<feature type="compositionally biased region" description="Basic and acidic residues" evidence="1">
    <location>
        <begin position="1258"/>
        <end position="1270"/>
    </location>
</feature>
<feature type="compositionally biased region" description="Low complexity" evidence="1">
    <location>
        <begin position="1280"/>
        <end position="1290"/>
    </location>
</feature>
<feature type="compositionally biased region" description="Low complexity" evidence="1">
    <location>
        <begin position="692"/>
        <end position="706"/>
    </location>
</feature>
<feature type="compositionally biased region" description="Polar residues" evidence="1">
    <location>
        <begin position="154"/>
        <end position="170"/>
    </location>
</feature>
<feature type="compositionally biased region" description="Polar residues" evidence="1">
    <location>
        <begin position="535"/>
        <end position="545"/>
    </location>
</feature>
<feature type="compositionally biased region" description="Pro residues" evidence="1">
    <location>
        <begin position="279"/>
        <end position="290"/>
    </location>
</feature>
<feature type="region of interest" description="Disordered" evidence="1">
    <location>
        <begin position="64"/>
        <end position="836"/>
    </location>
</feature>
<feature type="region of interest" description="Disordered" evidence="1">
    <location>
        <begin position="1"/>
        <end position="52"/>
    </location>
</feature>
<dbReference type="Proteomes" id="UP001320420">
    <property type="component" value="Unassembled WGS sequence"/>
</dbReference>
<feature type="compositionally biased region" description="Polar residues" evidence="1">
    <location>
        <begin position="817"/>
        <end position="831"/>
    </location>
</feature>
<feature type="compositionally biased region" description="Pro residues" evidence="1">
    <location>
        <begin position="325"/>
        <end position="341"/>
    </location>
</feature>
<feature type="compositionally biased region" description="Polar residues" evidence="1">
    <location>
        <begin position="452"/>
        <end position="461"/>
    </location>
</feature>
<keyword evidence="3" id="KW-1185">Reference proteome</keyword>
<feature type="compositionally biased region" description="Polar residues" evidence="1">
    <location>
        <begin position="509"/>
        <end position="525"/>
    </location>
</feature>
<evidence type="ECO:0000256" key="1">
    <source>
        <dbReference type="SAM" id="MobiDB-lite"/>
    </source>
</evidence>
<feature type="compositionally biased region" description="Basic and acidic residues" evidence="1">
    <location>
        <begin position="386"/>
        <end position="396"/>
    </location>
</feature>
<accession>A0AAN9UMV5</accession>
<name>A0AAN9UMV5_9PEZI</name>
<gene>
    <name evidence="2" type="ORF">SLS62_006651</name>
</gene>
<feature type="compositionally biased region" description="Polar residues" evidence="1">
    <location>
        <begin position="655"/>
        <end position="668"/>
    </location>
</feature>
<organism evidence="2 3">
    <name type="scientific">Diatrype stigma</name>
    <dbReference type="NCBI Taxonomy" id="117547"/>
    <lineage>
        <taxon>Eukaryota</taxon>
        <taxon>Fungi</taxon>
        <taxon>Dikarya</taxon>
        <taxon>Ascomycota</taxon>
        <taxon>Pezizomycotina</taxon>
        <taxon>Sordariomycetes</taxon>
        <taxon>Xylariomycetidae</taxon>
        <taxon>Xylariales</taxon>
        <taxon>Diatrypaceae</taxon>
        <taxon>Diatrype</taxon>
    </lineage>
</organism>
<feature type="compositionally biased region" description="Gly residues" evidence="1">
    <location>
        <begin position="1237"/>
        <end position="1249"/>
    </location>
</feature>
<feature type="compositionally biased region" description="Polar residues" evidence="1">
    <location>
        <begin position="947"/>
        <end position="979"/>
    </location>
</feature>
<feature type="compositionally biased region" description="Basic and acidic residues" evidence="1">
    <location>
        <begin position="75"/>
        <end position="90"/>
    </location>
</feature>
<feature type="compositionally biased region" description="Polar residues" evidence="1">
    <location>
        <begin position="1211"/>
        <end position="1230"/>
    </location>
</feature>
<feature type="region of interest" description="Disordered" evidence="1">
    <location>
        <begin position="1211"/>
        <end position="1308"/>
    </location>
</feature>
<evidence type="ECO:0000313" key="2">
    <source>
        <dbReference type="EMBL" id="KAK7751395.1"/>
    </source>
</evidence>
<sequence>MATEATAAKPVDVSVNGPSLTHPASTTKPDAHHANSSAPAVNGSSEEIEHKQISDIVDELVNSAEVSVSGGSDTEASKADPSHRFADGKGHVRTSSSAKPKSFKAVSVNKTFLASKGPANATTRPDSTAGSASSTPGPGTPGSSASRLKLVAKSGSNLGGSTKTLSTNGKSGAAPDGSSVWNRNKPAPGPPEPKKLSDEEIMNQFNIHIADRLRPEDDAKGQANWADIEDDEEWAPETITWTDGTQITLPHVDEHTTSPAPAPATLSKQPQPEAQPTKPKSPAPTVPPPATSASASPSVKPGVLASGKGLVLKGAPEKPTLVAKPPAPPAPVKSPWAPLPPIDKASPAVVMELPAQAYPPRGPPRDAVPRDAVSTKGTTPPPAKEIAADDFSRAPWREGPANSNRELFNSQSGRYEPVLDRRGSRNDISGRQPSLLQRPHHDYQGPPEPSAAFQTSRTSGQEGPYGRRRGSSVVSGGSGSVAHRLGRAHDIPPPPEGLRVRTGSIAGATDNSMPNHTFSPANNHPTPRMHHGQPWQAQPSPNQAYANLHHPQPAPETSAVVSPVPSMAMPTDDETIQLQKKIMRERREAAMKRRLEEEEREEAAKKERLRLKLEALGPAPERKSSKKEEHKEETPKVYQPPQREGAPGSLASRAANASQKSDAPTTASVEKDRDANTDANPTAETQLNGDIQGSSFSQSRSQGLTSHTSTLPKSQPPTSWHEASQPQKHSPYWGNGPQPTLRNVWGAPGNDRSLGNGTFSADLGPLSDSQPAPMPAAPRHPAPIGTPRNVSQAHHAHAEPPSSRLAPIGPPRGRPASSAQGQQQKPSNPWQTVDVAADDRAIALELRARREAQDVDTMGPSRTIDTWRETTRADDGRRVAVGNSVKTLAGVDKGDQRNASWNNVPGGNIRDHQSATSERKDASHQLNGAGPDYGRQTILRPTGVAASASTSQARSGSRFFPSSRTAQQEDSTSQQSRGLSPSPPPPTMEDHPVYSGNPERPHVALPPPKPHVKLPPSMAASEPPAPNAQPQKTAPISFAAAAATPPPQATSARPPSRGPHNHSQRPHEYASQQKWQDKINHLMGKETALPGRSMAVEVASRQNLEHTHLNANGYATVSLPSLSLFGLNVTDTEFTTKRMAEECFEEQEMGSLPPVHLPNDAPDALWHASSVNWHPLSRALRVEASNADELRFGPDWVNGRTVIRVATPGSESRTLPYNLRGSLSNRTRSNPQRSAQRGGGGGGGGGGGRHPSRAGHRGGREVSSDRHGDRLSGPSERPASNRSNGRSSFRGRSENWGRHASSASTVQT</sequence>
<feature type="compositionally biased region" description="Low complexity" evidence="1">
    <location>
        <begin position="127"/>
        <end position="146"/>
    </location>
</feature>
<feature type="compositionally biased region" description="Basic and acidic residues" evidence="1">
    <location>
        <begin position="209"/>
        <end position="220"/>
    </location>
</feature>
<feature type="compositionally biased region" description="Polar residues" evidence="1">
    <location>
        <begin position="401"/>
        <end position="413"/>
    </location>
</feature>
<feature type="compositionally biased region" description="Polar residues" evidence="1">
    <location>
        <begin position="239"/>
        <end position="248"/>
    </location>
</feature>
<feature type="compositionally biased region" description="Low complexity" evidence="1">
    <location>
        <begin position="291"/>
        <end position="301"/>
    </location>
</feature>